<gene>
    <name evidence="3" type="ORF">DEO72_LG8g2184</name>
</gene>
<proteinExistence type="predicted"/>
<evidence type="ECO:0000313" key="4">
    <source>
        <dbReference type="Proteomes" id="UP000501690"/>
    </source>
</evidence>
<name>A0A4D6MU59_VIGUN</name>
<feature type="signal peptide" evidence="2">
    <location>
        <begin position="1"/>
        <end position="25"/>
    </location>
</feature>
<accession>A0A4D6MU59</accession>
<organism evidence="3 4">
    <name type="scientific">Vigna unguiculata</name>
    <name type="common">Cowpea</name>
    <dbReference type="NCBI Taxonomy" id="3917"/>
    <lineage>
        <taxon>Eukaryota</taxon>
        <taxon>Viridiplantae</taxon>
        <taxon>Streptophyta</taxon>
        <taxon>Embryophyta</taxon>
        <taxon>Tracheophyta</taxon>
        <taxon>Spermatophyta</taxon>
        <taxon>Magnoliopsida</taxon>
        <taxon>eudicotyledons</taxon>
        <taxon>Gunneridae</taxon>
        <taxon>Pentapetalae</taxon>
        <taxon>rosids</taxon>
        <taxon>fabids</taxon>
        <taxon>Fabales</taxon>
        <taxon>Fabaceae</taxon>
        <taxon>Papilionoideae</taxon>
        <taxon>50 kb inversion clade</taxon>
        <taxon>NPAAA clade</taxon>
        <taxon>indigoferoid/millettioid clade</taxon>
        <taxon>Phaseoleae</taxon>
        <taxon>Vigna</taxon>
    </lineage>
</organism>
<dbReference type="EMBL" id="CP039352">
    <property type="protein sequence ID" value="QCE04151.1"/>
    <property type="molecule type" value="Genomic_DNA"/>
</dbReference>
<dbReference type="AlphaFoldDB" id="A0A4D6MU59"/>
<protein>
    <submittedName>
        <fullName evidence="3">Structural maintenance of chromosome 4</fullName>
    </submittedName>
</protein>
<keyword evidence="2" id="KW-0732">Signal</keyword>
<feature type="coiled-coil region" evidence="1">
    <location>
        <begin position="75"/>
        <end position="119"/>
    </location>
</feature>
<keyword evidence="4" id="KW-1185">Reference proteome</keyword>
<reference evidence="3 4" key="1">
    <citation type="submission" date="2019-04" db="EMBL/GenBank/DDBJ databases">
        <title>An improved genome assembly and genetic linkage map for asparagus bean, Vigna unguiculata ssp. sesquipedialis.</title>
        <authorList>
            <person name="Xia Q."/>
            <person name="Zhang R."/>
            <person name="Dong Y."/>
        </authorList>
    </citation>
    <scope>NUCLEOTIDE SEQUENCE [LARGE SCALE GENOMIC DNA]</scope>
    <source>
        <tissue evidence="3">Leaf</tissue>
    </source>
</reference>
<sequence length="147" mass="16724">MGLAARRHLRRLSLYVLRVLPTTLGEGNHVHATGTIEMRNVINITRLKAEGANAITTCDDSRSQAEASEKVVAAFEMESARSQKEEDELKRLEEMKKNVSVEEKEIKRLTNGSKQLKEKVDADFKLKDMKKAYKELEMKGKGQMLYN</sequence>
<evidence type="ECO:0000256" key="2">
    <source>
        <dbReference type="SAM" id="SignalP"/>
    </source>
</evidence>
<evidence type="ECO:0000256" key="1">
    <source>
        <dbReference type="SAM" id="Coils"/>
    </source>
</evidence>
<dbReference type="Proteomes" id="UP000501690">
    <property type="component" value="Linkage Group LG8"/>
</dbReference>
<keyword evidence="1" id="KW-0175">Coiled coil</keyword>
<feature type="chain" id="PRO_5020034471" evidence="2">
    <location>
        <begin position="26"/>
        <end position="147"/>
    </location>
</feature>
<evidence type="ECO:0000313" key="3">
    <source>
        <dbReference type="EMBL" id="QCE04151.1"/>
    </source>
</evidence>